<dbReference type="AlphaFoldDB" id="L8GCS3"/>
<sequence length="259" mass="30390">MEFDGYRGADDVEEEVRNVGEGTDLFTHYAIGLPILMRIFSYLDVHSLRRVVLVNRAWYGHNKDRLTESHDVERSLHVCDYLSYVVQSHIKELKLKDQAYIAAKKNKACPPATNDPSWFCQKNASLFTSDPLVEYNPTDNTIDYVNATIDLLRQYLKLQAVRQQQKKRMGLNDKEEQERRAFLTQLLKIMNTQLRDTILALSDILSGRTKWNSNFEIFELSIRRYYEQLRVRTCPRGKLQQRRKAGGERDAVLMIRWRA</sequence>
<dbReference type="GeneID" id="14911377"/>
<dbReference type="CDD" id="cd09917">
    <property type="entry name" value="F-box_SF"/>
    <property type="match status" value="1"/>
</dbReference>
<reference evidence="2 3" key="1">
    <citation type="journal article" date="2013" name="Genome Biol.">
        <title>Genome of Acanthamoeba castellanii highlights extensive lateral gene transfer and early evolution of tyrosine kinase signaling.</title>
        <authorList>
            <person name="Clarke M."/>
            <person name="Lohan A.J."/>
            <person name="Liu B."/>
            <person name="Lagkouvardos I."/>
            <person name="Roy S."/>
            <person name="Zafar N."/>
            <person name="Bertelli C."/>
            <person name="Schilde C."/>
            <person name="Kianianmomeni A."/>
            <person name="Burglin T.R."/>
            <person name="Frech C."/>
            <person name="Turcotte B."/>
            <person name="Kopec K.O."/>
            <person name="Synnott J.M."/>
            <person name="Choo C."/>
            <person name="Paponov I."/>
            <person name="Finkler A."/>
            <person name="Soon Heng Tan C."/>
            <person name="Hutchins A.P."/>
            <person name="Weinmeier T."/>
            <person name="Rattei T."/>
            <person name="Chu J.S."/>
            <person name="Gimenez G."/>
            <person name="Irimia M."/>
            <person name="Rigden D.J."/>
            <person name="Fitzpatrick D.A."/>
            <person name="Lorenzo-Morales J."/>
            <person name="Bateman A."/>
            <person name="Chiu C.H."/>
            <person name="Tang P."/>
            <person name="Hegemann P."/>
            <person name="Fromm H."/>
            <person name="Raoult D."/>
            <person name="Greub G."/>
            <person name="Miranda-Saavedra D."/>
            <person name="Chen N."/>
            <person name="Nash P."/>
            <person name="Ginger M.L."/>
            <person name="Horn M."/>
            <person name="Schaap P."/>
            <person name="Caler L."/>
            <person name="Loftus B."/>
        </authorList>
    </citation>
    <scope>NUCLEOTIDE SEQUENCE [LARGE SCALE GENOMIC DNA]</scope>
    <source>
        <strain evidence="2 3">Neff</strain>
    </source>
</reference>
<dbReference type="InterPro" id="IPR001810">
    <property type="entry name" value="F-box_dom"/>
</dbReference>
<dbReference type="Pfam" id="PF12937">
    <property type="entry name" value="F-box-like"/>
    <property type="match status" value="1"/>
</dbReference>
<dbReference type="KEGG" id="acan:ACA1_103880"/>
<dbReference type="Proteomes" id="UP000011083">
    <property type="component" value="Unassembled WGS sequence"/>
</dbReference>
<feature type="domain" description="F-box" evidence="1">
    <location>
        <begin position="35"/>
        <end position="61"/>
    </location>
</feature>
<keyword evidence="3" id="KW-1185">Reference proteome</keyword>
<dbReference type="InterPro" id="IPR036047">
    <property type="entry name" value="F-box-like_dom_sf"/>
</dbReference>
<proteinExistence type="predicted"/>
<evidence type="ECO:0000259" key="1">
    <source>
        <dbReference type="Pfam" id="PF12937"/>
    </source>
</evidence>
<name>L8GCS3_ACACF</name>
<evidence type="ECO:0000313" key="3">
    <source>
        <dbReference type="Proteomes" id="UP000011083"/>
    </source>
</evidence>
<dbReference type="EMBL" id="KB008169">
    <property type="protein sequence ID" value="ELR10980.1"/>
    <property type="molecule type" value="Genomic_DNA"/>
</dbReference>
<gene>
    <name evidence="2" type="ORF">ACA1_103880</name>
</gene>
<organism evidence="2 3">
    <name type="scientific">Acanthamoeba castellanii (strain ATCC 30010 / Neff)</name>
    <dbReference type="NCBI Taxonomy" id="1257118"/>
    <lineage>
        <taxon>Eukaryota</taxon>
        <taxon>Amoebozoa</taxon>
        <taxon>Discosea</taxon>
        <taxon>Longamoebia</taxon>
        <taxon>Centramoebida</taxon>
        <taxon>Acanthamoebidae</taxon>
        <taxon>Acanthamoeba</taxon>
    </lineage>
</organism>
<evidence type="ECO:0000313" key="2">
    <source>
        <dbReference type="EMBL" id="ELR10980.1"/>
    </source>
</evidence>
<protein>
    <recommendedName>
        <fullName evidence="1">F-box domain-containing protein</fullName>
    </recommendedName>
</protein>
<accession>L8GCS3</accession>
<dbReference type="RefSeq" id="XP_004332993.1">
    <property type="nucleotide sequence ID" value="XM_004332945.1"/>
</dbReference>
<dbReference type="SUPFAM" id="SSF81383">
    <property type="entry name" value="F-box domain"/>
    <property type="match status" value="1"/>
</dbReference>
<dbReference type="Gene3D" id="1.20.1280.50">
    <property type="match status" value="1"/>
</dbReference>
<dbReference type="VEuPathDB" id="AmoebaDB:ACA1_103880"/>